<dbReference type="Gene3D" id="2.60.120.260">
    <property type="entry name" value="Galactose-binding domain-like"/>
    <property type="match status" value="1"/>
</dbReference>
<dbReference type="STRING" id="356882.A0A423X925"/>
<evidence type="ECO:0000256" key="1">
    <source>
        <dbReference type="SAM" id="MobiDB-lite"/>
    </source>
</evidence>
<gene>
    <name evidence="4" type="ORF">VMCG_00328</name>
</gene>
<name>A0A423X925_9PEZI</name>
<dbReference type="EMBL" id="LKEA01000001">
    <property type="protein sequence ID" value="ROW12180.1"/>
    <property type="molecule type" value="Genomic_DNA"/>
</dbReference>
<evidence type="ECO:0000313" key="4">
    <source>
        <dbReference type="EMBL" id="ROW12180.1"/>
    </source>
</evidence>
<evidence type="ECO:0000256" key="2">
    <source>
        <dbReference type="SAM" id="SignalP"/>
    </source>
</evidence>
<evidence type="ECO:0000313" key="5">
    <source>
        <dbReference type="Proteomes" id="UP000283895"/>
    </source>
</evidence>
<evidence type="ECO:0000259" key="3">
    <source>
        <dbReference type="Pfam" id="PF22422"/>
    </source>
</evidence>
<dbReference type="SUPFAM" id="SSF48208">
    <property type="entry name" value="Six-hairpin glycosidases"/>
    <property type="match status" value="1"/>
</dbReference>
<dbReference type="GO" id="GO:0005975">
    <property type="term" value="P:carbohydrate metabolic process"/>
    <property type="evidence" value="ECO:0007669"/>
    <property type="project" value="InterPro"/>
</dbReference>
<dbReference type="InterPro" id="IPR012341">
    <property type="entry name" value="6hp_glycosidase-like_sf"/>
</dbReference>
<organism evidence="4 5">
    <name type="scientific">Cytospora schulzeri</name>
    <dbReference type="NCBI Taxonomy" id="448051"/>
    <lineage>
        <taxon>Eukaryota</taxon>
        <taxon>Fungi</taxon>
        <taxon>Dikarya</taxon>
        <taxon>Ascomycota</taxon>
        <taxon>Pezizomycotina</taxon>
        <taxon>Sordariomycetes</taxon>
        <taxon>Sordariomycetidae</taxon>
        <taxon>Diaporthales</taxon>
        <taxon>Cytosporaceae</taxon>
        <taxon>Cytospora</taxon>
    </lineage>
</organism>
<dbReference type="Gene3D" id="1.50.10.10">
    <property type="match status" value="1"/>
</dbReference>
<keyword evidence="2" id="KW-0732">Signal</keyword>
<reference evidence="4 5" key="1">
    <citation type="submission" date="2015-09" db="EMBL/GenBank/DDBJ databases">
        <title>Host preference determinants of Valsa canker pathogens revealed by comparative genomics.</title>
        <authorList>
            <person name="Yin Z."/>
            <person name="Huang L."/>
        </authorList>
    </citation>
    <scope>NUCLEOTIDE SEQUENCE [LARGE SCALE GENOMIC DNA]</scope>
    <source>
        <strain evidence="4 5">03-1</strain>
    </source>
</reference>
<accession>A0A423X925</accession>
<proteinExistence type="predicted"/>
<feature type="region of interest" description="Disordered" evidence="1">
    <location>
        <begin position="1"/>
        <end position="21"/>
    </location>
</feature>
<dbReference type="Proteomes" id="UP000283895">
    <property type="component" value="Unassembled WGS sequence"/>
</dbReference>
<feature type="domain" description="Mannosylglycerate hydrolase MGH1-like glycoside hydrolase" evidence="3">
    <location>
        <begin position="126"/>
        <end position="468"/>
    </location>
</feature>
<dbReference type="Pfam" id="PF22422">
    <property type="entry name" value="MGH1-like_GH"/>
    <property type="match status" value="1"/>
</dbReference>
<dbReference type="SUPFAM" id="SSF49785">
    <property type="entry name" value="Galactose-binding domain-like"/>
    <property type="match status" value="1"/>
</dbReference>
<dbReference type="InterPro" id="IPR008979">
    <property type="entry name" value="Galactose-bd-like_sf"/>
</dbReference>
<keyword evidence="5" id="KW-1185">Reference proteome</keyword>
<dbReference type="InterPro" id="IPR054491">
    <property type="entry name" value="MGH1-like_GH"/>
</dbReference>
<dbReference type="AlphaFoldDB" id="A0A423X925"/>
<dbReference type="InterPro" id="IPR008928">
    <property type="entry name" value="6-hairpin_glycosidase_sf"/>
</dbReference>
<feature type="chain" id="PRO_5019153119" description="Mannosylglycerate hydrolase MGH1-like glycoside hydrolase domain-containing protein" evidence="2">
    <location>
        <begin position="50"/>
        <end position="729"/>
    </location>
</feature>
<sequence length="729" mass="80925">MNHAPIVVSPPPASRNPQTTNQVATMGPPLKPLLSTLLLLLPFPTPISAQTPLNATEICTTYFQNDSAWYAPRIPLFQSSDSQLTDVYYYRWAIFRSHQRDLGPLGYISTEFIDDVGWQLNPFASLNDATGFHLGEGQWLRDRRFAHDYVDFMYTYHDETATYGNDRHFSEAIADAAWRVFLVDGDLDAISQHLGAMTTIYEQWYDHFDYSKGLYWVEPLSDATEYTISSIDASGGLDGFTGGESFRPSINSYMYANAKAIANLAALTGDSATEELYTTRADELQSNLTASLWNSTLEHFIDRYNVTNEYVTYWDFIRGRELVGLVPWNFDMVPSSSSSSSSSVDYSVAWTHALNTDELRSAYGLRTAEPSYEYYMQQYRYDAVSGRRECQWNGPIWPFQTTQALGGMANLLDHYEQDVVTNADYVDLLRLYAQLHYDGGVLNIEEDYYPDNGSVLVGLARSPHYFHSGFIDLVLSGLVGIRPRQDDYLEVNPLVDDSISWFRVDNVLYHGHDVSVQWDADGSHFGGDSGLIVEVDGAQVNSSATLTRLITAIPSAEPPAIDRPIAKSIQLQNSSTYPVGNASAAGADAEQIHDAIDGRVWFWSEIVNGYDSAVGDGTASQWFSVDFGNGTEISRAEIAFYEGDQAGFYTYADGTYASESGTFAAPVSYFIEVADETGAWANVSTSSADEPVANGITNVAWSATTAEVVRLVFVPQAGTQVRLVEFKVF</sequence>
<feature type="signal peptide" evidence="2">
    <location>
        <begin position="1"/>
        <end position="49"/>
    </location>
</feature>
<protein>
    <recommendedName>
        <fullName evidence="3">Mannosylglycerate hydrolase MGH1-like glycoside hydrolase domain-containing protein</fullName>
    </recommendedName>
</protein>
<dbReference type="OrthoDB" id="5382128at2759"/>
<dbReference type="GO" id="GO:0003824">
    <property type="term" value="F:catalytic activity"/>
    <property type="evidence" value="ECO:0007669"/>
    <property type="project" value="UniProtKB-ARBA"/>
</dbReference>
<comment type="caution">
    <text evidence="4">The sequence shown here is derived from an EMBL/GenBank/DDBJ whole genome shotgun (WGS) entry which is preliminary data.</text>
</comment>